<gene>
    <name evidence="1" type="ORF">CCMP2556_LOCUS10836</name>
</gene>
<dbReference type="InterPro" id="IPR036339">
    <property type="entry name" value="PUB-like_dom_sf"/>
</dbReference>
<protein>
    <submittedName>
        <fullName evidence="1">Uncharacterized protein</fullName>
    </submittedName>
</protein>
<organism evidence="1 2">
    <name type="scientific">Durusdinium trenchii</name>
    <dbReference type="NCBI Taxonomy" id="1381693"/>
    <lineage>
        <taxon>Eukaryota</taxon>
        <taxon>Sar</taxon>
        <taxon>Alveolata</taxon>
        <taxon>Dinophyceae</taxon>
        <taxon>Suessiales</taxon>
        <taxon>Symbiodiniaceae</taxon>
        <taxon>Durusdinium</taxon>
    </lineage>
</organism>
<comment type="caution">
    <text evidence="1">The sequence shown here is derived from an EMBL/GenBank/DDBJ whole genome shotgun (WGS) entry which is preliminary data.</text>
</comment>
<proteinExistence type="predicted"/>
<evidence type="ECO:0000313" key="2">
    <source>
        <dbReference type="Proteomes" id="UP001642484"/>
    </source>
</evidence>
<dbReference type="PANTHER" id="PTHR46713:SF1">
    <property type="entry name" value="F13M7.16 PROTEIN"/>
    <property type="match status" value="1"/>
</dbReference>
<dbReference type="Proteomes" id="UP001642484">
    <property type="component" value="Unassembled WGS sequence"/>
</dbReference>
<reference evidence="1 2" key="1">
    <citation type="submission" date="2024-02" db="EMBL/GenBank/DDBJ databases">
        <authorList>
            <person name="Chen Y."/>
            <person name="Shah S."/>
            <person name="Dougan E. K."/>
            <person name="Thang M."/>
            <person name="Chan C."/>
        </authorList>
    </citation>
    <scope>NUCLEOTIDE SEQUENCE [LARGE SCALE GENOMIC DNA]</scope>
</reference>
<keyword evidence="2" id="KW-1185">Reference proteome</keyword>
<name>A0ABP0JDW3_9DINO</name>
<accession>A0ABP0JDW3</accession>
<dbReference type="EMBL" id="CAXAMN010005113">
    <property type="protein sequence ID" value="CAK9012397.1"/>
    <property type="molecule type" value="Genomic_DNA"/>
</dbReference>
<dbReference type="SUPFAM" id="SSF143503">
    <property type="entry name" value="PUG domain-like"/>
    <property type="match status" value="1"/>
</dbReference>
<evidence type="ECO:0000313" key="1">
    <source>
        <dbReference type="EMBL" id="CAK9012397.1"/>
    </source>
</evidence>
<dbReference type="PANTHER" id="PTHR46713">
    <property type="entry name" value="F13M7.16 PROTEIN"/>
    <property type="match status" value="1"/>
</dbReference>
<dbReference type="Gene3D" id="1.20.58.2190">
    <property type="match status" value="1"/>
</dbReference>
<sequence length="400" mass="43689">MGDKDEKLARLLDTIGAGADPDFAREVLVANNWDLHASAIVILGEGAQLAPAPTRAPPAASSTAMTGMPEGGMPSGLGRMPSADVRAPMRTGFYETLLTTDPSEQARQDRAREEERLRLEAERVAAEERKKREAEEARNKDLARRAEEQRAAAEQKAIERKKQKMLEEKAASKSKAARGRRDDDSDSDLEDIPIESGIMLAELSNQLAGKAPTEKPREEEVPVPAPPPEPIKEETSEQALKDAVVETPALPPAPQVETAEATPTQHKEEQPPEPPVMAAPEAEKAADPLVSALRTLRKQYKEEQPAALAACYRTLNDCIGHVIKDPQETKYQRIKSEKFRSRAGGLEGAVAALEACGFHPDDSNEFLVMDADYARTQGLRLRDAQRKVELLLDELASAGF</sequence>